<evidence type="ECO:0000313" key="3">
    <source>
        <dbReference type="Proteomes" id="UP000468650"/>
    </source>
</evidence>
<dbReference type="RefSeq" id="WP_151665932.1">
    <property type="nucleotide sequence ID" value="NZ_WBVO01000001.1"/>
</dbReference>
<dbReference type="Pfam" id="PF13650">
    <property type="entry name" value="Asp_protease_2"/>
    <property type="match status" value="1"/>
</dbReference>
<feature type="signal peptide" evidence="1">
    <location>
        <begin position="1"/>
        <end position="23"/>
    </location>
</feature>
<feature type="chain" id="PRO_5026944546" description="Clan AA aspartic protease" evidence="1">
    <location>
        <begin position="24"/>
        <end position="398"/>
    </location>
</feature>
<dbReference type="Proteomes" id="UP000468650">
    <property type="component" value="Unassembled WGS sequence"/>
</dbReference>
<dbReference type="GO" id="GO:0006508">
    <property type="term" value="P:proteolysis"/>
    <property type="evidence" value="ECO:0007669"/>
    <property type="project" value="InterPro"/>
</dbReference>
<dbReference type="PROSITE" id="PS51257">
    <property type="entry name" value="PROKAR_LIPOPROTEIN"/>
    <property type="match status" value="1"/>
</dbReference>
<sequence>MNVKNLLLLFCSTALLSSCGLFSSSSLIRKAELVNEPVNDTIHAKNIMGLYIVYVKIDDHEEPLEFIFDTGANLTVINKKTADRLGLEVSGDLNLGDSQGQRNRIPLTMINQLKLGEGVYENVIAAVIQFPENSTVECIATDGILGYHVIRQMQWAIHPGDTLLVGSTESLLGDRTYDAIPMAGWKAPLLQVNFKGIGYRNVLFDSGSTGGLDIEQKYLSKISDSIPVVVEIDGTSQGVFGNNIDTVVTVRNTAIEIGNSSVPSDVDFSQTNSRKVGMRTMGSYHMIIDGQAEKLYLGEMETENSRTRSFGLIPGISDSTLYVSSLEIDGQAADKGIQFLQALESVNGVTAADINSMECGYLNFILEVVRNAEQIELVTKNGDRITLEREESEAKMLD</sequence>
<dbReference type="AlphaFoldDB" id="A0A6N6RJ98"/>
<keyword evidence="1" id="KW-0732">Signal</keyword>
<gene>
    <name evidence="2" type="ORF">F8C67_01060</name>
</gene>
<evidence type="ECO:0008006" key="4">
    <source>
        <dbReference type="Google" id="ProtNLM"/>
    </source>
</evidence>
<dbReference type="GO" id="GO:0004190">
    <property type="term" value="F:aspartic-type endopeptidase activity"/>
    <property type="evidence" value="ECO:0007669"/>
    <property type="project" value="InterPro"/>
</dbReference>
<dbReference type="InterPro" id="IPR001969">
    <property type="entry name" value="Aspartic_peptidase_AS"/>
</dbReference>
<dbReference type="EMBL" id="WBVO01000001">
    <property type="protein sequence ID" value="KAB2814352.1"/>
    <property type="molecule type" value="Genomic_DNA"/>
</dbReference>
<dbReference type="SUPFAM" id="SSF50630">
    <property type="entry name" value="Acid proteases"/>
    <property type="match status" value="1"/>
</dbReference>
<proteinExistence type="predicted"/>
<dbReference type="InterPro" id="IPR034122">
    <property type="entry name" value="Retropepsin-like_bacterial"/>
</dbReference>
<keyword evidence="3" id="KW-1185">Reference proteome</keyword>
<organism evidence="2 3">
    <name type="scientific">Phaeocystidibacter luteus</name>
    <dbReference type="NCBI Taxonomy" id="911197"/>
    <lineage>
        <taxon>Bacteria</taxon>
        <taxon>Pseudomonadati</taxon>
        <taxon>Bacteroidota</taxon>
        <taxon>Flavobacteriia</taxon>
        <taxon>Flavobacteriales</taxon>
        <taxon>Phaeocystidibacteraceae</taxon>
        <taxon>Phaeocystidibacter</taxon>
    </lineage>
</organism>
<dbReference type="OrthoDB" id="3521766at2"/>
<dbReference type="CDD" id="cd05483">
    <property type="entry name" value="retropepsin_like_bacteria"/>
    <property type="match status" value="1"/>
</dbReference>
<accession>A0A6N6RJ98</accession>
<dbReference type="InterPro" id="IPR021109">
    <property type="entry name" value="Peptidase_aspartic_dom_sf"/>
</dbReference>
<protein>
    <recommendedName>
        <fullName evidence="4">Clan AA aspartic protease</fullName>
    </recommendedName>
</protein>
<comment type="caution">
    <text evidence="2">The sequence shown here is derived from an EMBL/GenBank/DDBJ whole genome shotgun (WGS) entry which is preliminary data.</text>
</comment>
<evidence type="ECO:0000313" key="2">
    <source>
        <dbReference type="EMBL" id="KAB2814352.1"/>
    </source>
</evidence>
<name>A0A6N6RJ98_9FLAO</name>
<reference evidence="2 3" key="1">
    <citation type="submission" date="2019-09" db="EMBL/GenBank/DDBJ databases">
        <title>Genomes of family Cryomorphaceae.</title>
        <authorList>
            <person name="Bowman J.P."/>
        </authorList>
    </citation>
    <scope>NUCLEOTIDE SEQUENCE [LARGE SCALE GENOMIC DNA]</scope>
    <source>
        <strain evidence="2 3">LMG 25704</strain>
    </source>
</reference>
<dbReference type="PROSITE" id="PS00141">
    <property type="entry name" value="ASP_PROTEASE"/>
    <property type="match status" value="1"/>
</dbReference>
<dbReference type="Gene3D" id="2.40.70.10">
    <property type="entry name" value="Acid Proteases"/>
    <property type="match status" value="1"/>
</dbReference>
<evidence type="ECO:0000256" key="1">
    <source>
        <dbReference type="SAM" id="SignalP"/>
    </source>
</evidence>